<comment type="similarity">
    <text evidence="2">Belongs to the mitochondrial carrier (TC 2.A.29) family.</text>
</comment>
<evidence type="ECO:0000256" key="8">
    <source>
        <dbReference type="ARBA" id="ARBA00023128"/>
    </source>
</evidence>
<feature type="transmembrane region" description="Helical" evidence="12">
    <location>
        <begin position="607"/>
        <end position="628"/>
    </location>
</feature>
<evidence type="ECO:0000256" key="12">
    <source>
        <dbReference type="SAM" id="Phobius"/>
    </source>
</evidence>
<dbReference type="PANTHER" id="PTHR45671">
    <property type="entry name" value="SOLUTE CARRIER FAMILY 25 (MITOCHONDRIAL CARRIER PHOSPHATE CARRIER), MEMBER 3, LIKE-RELATED-RELATED"/>
    <property type="match status" value="1"/>
</dbReference>
<keyword evidence="7 12" id="KW-1133">Transmembrane helix</keyword>
<dbReference type="EMBL" id="BRXW01000383">
    <property type="protein sequence ID" value="GMH49384.1"/>
    <property type="molecule type" value="Genomic_DNA"/>
</dbReference>
<reference evidence="15" key="1">
    <citation type="journal article" date="2023" name="Commun. Biol.">
        <title>Genome analysis of Parmales, the sister group of diatoms, reveals the evolutionary specialization of diatoms from phago-mixotrophs to photoautotrophs.</title>
        <authorList>
            <person name="Ban H."/>
            <person name="Sato S."/>
            <person name="Yoshikawa S."/>
            <person name="Yamada K."/>
            <person name="Nakamura Y."/>
            <person name="Ichinomiya M."/>
            <person name="Sato N."/>
            <person name="Blanc-Mathieu R."/>
            <person name="Endo H."/>
            <person name="Kuwata A."/>
            <person name="Ogata H."/>
        </authorList>
    </citation>
    <scope>NUCLEOTIDE SEQUENCE [LARGE SCALE GENOMIC DNA]</scope>
    <source>
        <strain evidence="15">NIES 3700</strain>
    </source>
</reference>
<keyword evidence="15" id="KW-1185">Reference proteome</keyword>
<dbReference type="GO" id="GO:0005743">
    <property type="term" value="C:mitochondrial inner membrane"/>
    <property type="evidence" value="ECO:0007669"/>
    <property type="project" value="UniProtKB-SubCell"/>
</dbReference>
<dbReference type="AlphaFoldDB" id="A0A9W7DMT3"/>
<dbReference type="SUPFAM" id="SSF103506">
    <property type="entry name" value="Mitochondrial carrier"/>
    <property type="match status" value="1"/>
</dbReference>
<dbReference type="PANTHER" id="PTHR45671:SF12">
    <property type="entry name" value="MITOCHONDRIAL PHOSPHATE CARRIER PROTEIN"/>
    <property type="match status" value="1"/>
</dbReference>
<dbReference type="Gene3D" id="1.50.40.10">
    <property type="entry name" value="Mitochondrial carrier domain"/>
    <property type="match status" value="2"/>
</dbReference>
<proteinExistence type="inferred from homology"/>
<feature type="transmembrane region" description="Helical" evidence="12">
    <location>
        <begin position="512"/>
        <end position="530"/>
    </location>
</feature>
<evidence type="ECO:0000256" key="2">
    <source>
        <dbReference type="ARBA" id="ARBA00006375"/>
    </source>
</evidence>
<evidence type="ECO:0000313" key="15">
    <source>
        <dbReference type="Proteomes" id="UP001165122"/>
    </source>
</evidence>
<feature type="transmembrane region" description="Helical" evidence="12">
    <location>
        <begin position="565"/>
        <end position="587"/>
    </location>
</feature>
<comment type="subcellular location">
    <subcellularLocation>
        <location evidence="1">Mitochondrion inner membrane</location>
        <topology evidence="1">Multi-pass membrane protein</topology>
    </subcellularLocation>
</comment>
<sequence>MTTTAKLLLLTLTLVISIQFTSQYQLLHRPNRPRHSTSLHSTETSRRNLFIAGLTGAANFVYPGDESLAATTAPPLQFLPSPYNIRTSTTLYDAEKTYPLPFVTYLTRLLLTYDPLCRTWYTERAKGIRLNANEDEVFNMRLDDFGKFSASVDLGLRDYLGVNGPGRLFESLEERFAQGKYGLEARRQIVLLFSLMKTGQPSVLIERNLDVLENATVKEIRLTEPGTGYAPGYGPPLVSLPPPSSPTSKAAYVKSNLTPSGRILRIDVISSGSGYTSKPVITVESPRNGSVCVAQGFIKDGGLQRVEVVEEGGGYGEGEVKVRVSLPQTASGTPAVCVAVPELIVTSLQIIDPGYGYPSNKTLTLKIDPPPITSRINLNKLPDNRKTQSLINKLGNNATGCIGRGCYDTLPTAIAITSGSTEEVRGSKIEGTIPDMVGSGSATSEKLLGLFGEGVGVIWDERFKRWTVKAGQSAFLPTLPSNNPSSRAVDPSFGPRGRSPIEREKNLSPSTYLRFMVSGALCCSVVHLGVTPLDVVKTKLQTDPVNYPGPIVAFKKIVDEEGLSTFFSGWAPTFVGFFCWGAVGYTLTEFLKRLIFEVFHLPVSYEIPVIVLASGIGAFFGAFVIAPFETVRIRMVSDMSFPGSFPKAIKRIVDGEGVGALFNAVPAFWLKEIPFAVAKFGVFDFTTNYIYDIYPVAREDLKLSLAVSLFGGCIGGIAAAIISNPADCTISEMKKKRPAVAEVNFETGELLTEADCANPELECELPSDGDFPAPSAPPPSTIGPVQAATILYERNGVDAFFTGWSVRIVFYSLVVSLQFLLYDSIRVALGVGRDDLRMFLDVLGGALNDTPFS</sequence>
<organism evidence="14 15">
    <name type="scientific">Triparma laevis f. longispina</name>
    <dbReference type="NCBI Taxonomy" id="1714387"/>
    <lineage>
        <taxon>Eukaryota</taxon>
        <taxon>Sar</taxon>
        <taxon>Stramenopiles</taxon>
        <taxon>Ochrophyta</taxon>
        <taxon>Bolidophyceae</taxon>
        <taxon>Parmales</taxon>
        <taxon>Triparmaceae</taxon>
        <taxon>Triparma</taxon>
    </lineage>
</organism>
<protein>
    <submittedName>
        <fullName evidence="14">Uncharacterized protein</fullName>
    </submittedName>
</protein>
<feature type="repeat" description="Solcar" evidence="10">
    <location>
        <begin position="605"/>
        <end position="689"/>
    </location>
</feature>
<feature type="chain" id="PRO_5040908248" evidence="13">
    <location>
        <begin position="24"/>
        <end position="853"/>
    </location>
</feature>
<dbReference type="Pfam" id="PF00153">
    <property type="entry name" value="Mito_carr"/>
    <property type="match status" value="2"/>
</dbReference>
<dbReference type="PROSITE" id="PS50920">
    <property type="entry name" value="SOLCAR"/>
    <property type="match status" value="3"/>
</dbReference>
<keyword evidence="5" id="KW-0677">Repeat</keyword>
<evidence type="ECO:0000313" key="14">
    <source>
        <dbReference type="EMBL" id="GMH49384.1"/>
    </source>
</evidence>
<keyword evidence="6" id="KW-0999">Mitochondrion inner membrane</keyword>
<evidence type="ECO:0000256" key="5">
    <source>
        <dbReference type="ARBA" id="ARBA00022737"/>
    </source>
</evidence>
<evidence type="ECO:0000256" key="3">
    <source>
        <dbReference type="ARBA" id="ARBA00022448"/>
    </source>
</evidence>
<evidence type="ECO:0000256" key="9">
    <source>
        <dbReference type="ARBA" id="ARBA00023136"/>
    </source>
</evidence>
<keyword evidence="13" id="KW-0732">Signal</keyword>
<dbReference type="InterPro" id="IPR044677">
    <property type="entry name" value="SLC25A3/Pic2/Mir1-like"/>
</dbReference>
<dbReference type="InterPro" id="IPR018108">
    <property type="entry name" value="MCP_transmembrane"/>
</dbReference>
<evidence type="ECO:0000256" key="11">
    <source>
        <dbReference type="SAM" id="MobiDB-lite"/>
    </source>
</evidence>
<evidence type="ECO:0000256" key="13">
    <source>
        <dbReference type="SAM" id="SignalP"/>
    </source>
</evidence>
<dbReference type="Proteomes" id="UP001165122">
    <property type="component" value="Unassembled WGS sequence"/>
</dbReference>
<feature type="repeat" description="Solcar" evidence="10">
    <location>
        <begin position="510"/>
        <end position="594"/>
    </location>
</feature>
<gene>
    <name evidence="14" type="ORF">TrLO_g4681</name>
</gene>
<dbReference type="OrthoDB" id="427452at2759"/>
<evidence type="ECO:0000256" key="4">
    <source>
        <dbReference type="ARBA" id="ARBA00022692"/>
    </source>
</evidence>
<evidence type="ECO:0000256" key="6">
    <source>
        <dbReference type="ARBA" id="ARBA00022792"/>
    </source>
</evidence>
<name>A0A9W7DMT3_9STRA</name>
<feature type="transmembrane region" description="Helical" evidence="12">
    <location>
        <begin position="703"/>
        <end position="723"/>
    </location>
</feature>
<feature type="region of interest" description="Disordered" evidence="11">
    <location>
        <begin position="480"/>
        <end position="501"/>
    </location>
</feature>
<keyword evidence="8" id="KW-0496">Mitochondrion</keyword>
<keyword evidence="4 10" id="KW-0812">Transmembrane</keyword>
<feature type="repeat" description="Solcar" evidence="10">
    <location>
        <begin position="703"/>
        <end position="828"/>
    </location>
</feature>
<feature type="signal peptide" evidence="13">
    <location>
        <begin position="1"/>
        <end position="23"/>
    </location>
</feature>
<evidence type="ECO:0000256" key="7">
    <source>
        <dbReference type="ARBA" id="ARBA00022989"/>
    </source>
</evidence>
<dbReference type="InterPro" id="IPR023395">
    <property type="entry name" value="MCP_dom_sf"/>
</dbReference>
<keyword evidence="9 10" id="KW-0472">Membrane</keyword>
<dbReference type="GO" id="GO:1990547">
    <property type="term" value="P:mitochondrial phosphate ion transmembrane transport"/>
    <property type="evidence" value="ECO:0007669"/>
    <property type="project" value="InterPro"/>
</dbReference>
<evidence type="ECO:0000256" key="10">
    <source>
        <dbReference type="PROSITE-ProRule" id="PRU00282"/>
    </source>
</evidence>
<evidence type="ECO:0000256" key="1">
    <source>
        <dbReference type="ARBA" id="ARBA00004448"/>
    </source>
</evidence>
<dbReference type="GO" id="GO:0005315">
    <property type="term" value="F:phosphate transmembrane transporter activity"/>
    <property type="evidence" value="ECO:0007669"/>
    <property type="project" value="InterPro"/>
</dbReference>
<keyword evidence="3" id="KW-0813">Transport</keyword>
<feature type="transmembrane region" description="Helical" evidence="12">
    <location>
        <begin position="808"/>
        <end position="829"/>
    </location>
</feature>
<comment type="caution">
    <text evidence="14">The sequence shown here is derived from an EMBL/GenBank/DDBJ whole genome shotgun (WGS) entry which is preliminary data.</text>
</comment>
<accession>A0A9W7DMT3</accession>